<evidence type="ECO:0000256" key="3">
    <source>
        <dbReference type="ARBA" id="ARBA00022692"/>
    </source>
</evidence>
<dbReference type="Gene3D" id="1.20.1250.20">
    <property type="entry name" value="MFS general substrate transporter like domains"/>
    <property type="match status" value="1"/>
</dbReference>
<reference evidence="7 8" key="1">
    <citation type="journal article" date="2024" name="G3 (Bethesda)">
        <title>Genome assembly of Hibiscus sabdariffa L. provides insights into metabolisms of medicinal natural products.</title>
        <authorList>
            <person name="Kim T."/>
        </authorList>
    </citation>
    <scope>NUCLEOTIDE SEQUENCE [LARGE SCALE GENOMIC DNA]</scope>
    <source>
        <strain evidence="7">TK-2024</strain>
        <tissue evidence="7">Old leaves</tissue>
    </source>
</reference>
<feature type="transmembrane region" description="Helical" evidence="6">
    <location>
        <begin position="185"/>
        <end position="207"/>
    </location>
</feature>
<keyword evidence="3 6" id="KW-0812">Transmembrane</keyword>
<feature type="transmembrane region" description="Helical" evidence="6">
    <location>
        <begin position="28"/>
        <end position="56"/>
    </location>
</feature>
<evidence type="ECO:0000256" key="2">
    <source>
        <dbReference type="ARBA" id="ARBA00005982"/>
    </source>
</evidence>
<keyword evidence="4 6" id="KW-1133">Transmembrane helix</keyword>
<feature type="transmembrane region" description="Helical" evidence="6">
    <location>
        <begin position="140"/>
        <end position="157"/>
    </location>
</feature>
<sequence length="544" mass="59776">MAAHETRIISSREEEAVNKNERKNSGGWSYASLLLVNQGLATLAFFGVSVNLVLFLTRVLDQDNADAANNVSKWTGTVYLCSLIGAFLSDSYWGRYLTCAVFQLILVLGLGLLSFASWLFLINPAGCGDGTKICTHSSPVGVGIFYLSIYLIAFGYGGHQPTIATFGADQFDDSNPRAAYSKATFFCYFYFALNVGSLFSNTILVYYEDSGEWTLGFLVSLGSAILALLLYLLGTSRYRYVKPCGNPLPRVGQVFVAAYKKWDVMPATADELYEVEGTESAIKGSRKIIHSDDFKFLDRAATITEDDDICGKDPWRLCTQGDVMASKLGNFHLPAASMSAFDICSVLITTGIYRQIVVPLARRLNGSPKGLTELQRMGIGLVIGMLAMVAAGVTEIQRLKYVTPGEKKSSLSIFWQVPQYVLVGASEVFMYVGQLEFFNDQAPDGIKSFGSSLCMASISLGNYVSSLLVSMVMGITARGDSPGWIPANLNQGHMDRFYFLIAGLAALDFIIYVFCAKWYTCINLYTNEKEIQLEEQQKDKLAKV</sequence>
<dbReference type="SUPFAM" id="SSF103473">
    <property type="entry name" value="MFS general substrate transporter"/>
    <property type="match status" value="2"/>
</dbReference>
<comment type="caution">
    <text evidence="7">The sequence shown here is derived from an EMBL/GenBank/DDBJ whole genome shotgun (WGS) entry which is preliminary data.</text>
</comment>
<protein>
    <recommendedName>
        <fullName evidence="9">Protein NRT1/ PTR FAMILY 7.1-like</fullName>
    </recommendedName>
</protein>
<evidence type="ECO:0000256" key="1">
    <source>
        <dbReference type="ARBA" id="ARBA00004141"/>
    </source>
</evidence>
<evidence type="ECO:0000313" key="7">
    <source>
        <dbReference type="EMBL" id="KAK8595879.1"/>
    </source>
</evidence>
<feature type="transmembrane region" description="Helical" evidence="6">
    <location>
        <begin position="453"/>
        <end position="477"/>
    </location>
</feature>
<feature type="transmembrane region" description="Helical" evidence="6">
    <location>
        <begin position="100"/>
        <end position="120"/>
    </location>
</feature>
<dbReference type="PANTHER" id="PTHR11654">
    <property type="entry name" value="OLIGOPEPTIDE TRANSPORTER-RELATED"/>
    <property type="match status" value="1"/>
</dbReference>
<proteinExistence type="inferred from homology"/>
<feature type="transmembrane region" description="Helical" evidence="6">
    <location>
        <begin position="213"/>
        <end position="233"/>
    </location>
</feature>
<accession>A0ABR2G6P4</accession>
<name>A0ABR2G6P4_9ROSI</name>
<keyword evidence="8" id="KW-1185">Reference proteome</keyword>
<comment type="similarity">
    <text evidence="2">Belongs to the major facilitator superfamily. Proton-dependent oligopeptide transporter (POT/PTR) (TC 2.A.17) family.</text>
</comment>
<dbReference type="InterPro" id="IPR036259">
    <property type="entry name" value="MFS_trans_sf"/>
</dbReference>
<evidence type="ECO:0000256" key="4">
    <source>
        <dbReference type="ARBA" id="ARBA00022989"/>
    </source>
</evidence>
<evidence type="ECO:0008006" key="9">
    <source>
        <dbReference type="Google" id="ProtNLM"/>
    </source>
</evidence>
<feature type="transmembrane region" description="Helical" evidence="6">
    <location>
        <begin position="413"/>
        <end position="432"/>
    </location>
</feature>
<dbReference type="EMBL" id="JBBPBM010000002">
    <property type="protein sequence ID" value="KAK8595879.1"/>
    <property type="molecule type" value="Genomic_DNA"/>
</dbReference>
<dbReference type="InterPro" id="IPR000109">
    <property type="entry name" value="POT_fam"/>
</dbReference>
<feature type="transmembrane region" description="Helical" evidence="6">
    <location>
        <begin position="377"/>
        <end position="393"/>
    </location>
</feature>
<gene>
    <name evidence="7" type="ORF">V6N12_064387</name>
</gene>
<feature type="transmembrane region" description="Helical" evidence="6">
    <location>
        <begin position="76"/>
        <end position="93"/>
    </location>
</feature>
<feature type="transmembrane region" description="Helical" evidence="6">
    <location>
        <begin position="497"/>
        <end position="519"/>
    </location>
</feature>
<evidence type="ECO:0000313" key="8">
    <source>
        <dbReference type="Proteomes" id="UP001472677"/>
    </source>
</evidence>
<evidence type="ECO:0000256" key="6">
    <source>
        <dbReference type="SAM" id="Phobius"/>
    </source>
</evidence>
<comment type="subcellular location">
    <subcellularLocation>
        <location evidence="1">Membrane</location>
        <topology evidence="1">Multi-pass membrane protein</topology>
    </subcellularLocation>
</comment>
<organism evidence="7 8">
    <name type="scientific">Hibiscus sabdariffa</name>
    <name type="common">roselle</name>
    <dbReference type="NCBI Taxonomy" id="183260"/>
    <lineage>
        <taxon>Eukaryota</taxon>
        <taxon>Viridiplantae</taxon>
        <taxon>Streptophyta</taxon>
        <taxon>Embryophyta</taxon>
        <taxon>Tracheophyta</taxon>
        <taxon>Spermatophyta</taxon>
        <taxon>Magnoliopsida</taxon>
        <taxon>eudicotyledons</taxon>
        <taxon>Gunneridae</taxon>
        <taxon>Pentapetalae</taxon>
        <taxon>rosids</taxon>
        <taxon>malvids</taxon>
        <taxon>Malvales</taxon>
        <taxon>Malvaceae</taxon>
        <taxon>Malvoideae</taxon>
        <taxon>Hibiscus</taxon>
    </lineage>
</organism>
<dbReference type="Pfam" id="PF00854">
    <property type="entry name" value="PTR2"/>
    <property type="match status" value="2"/>
</dbReference>
<dbReference type="Proteomes" id="UP001472677">
    <property type="component" value="Unassembled WGS sequence"/>
</dbReference>
<evidence type="ECO:0000256" key="5">
    <source>
        <dbReference type="ARBA" id="ARBA00023136"/>
    </source>
</evidence>
<keyword evidence="5 6" id="KW-0472">Membrane</keyword>